<comment type="caution">
    <text evidence="9">The sequence shown here is derived from an EMBL/GenBank/DDBJ whole genome shotgun (WGS) entry which is preliminary data.</text>
</comment>
<feature type="domain" description="EGF-like" evidence="6">
    <location>
        <begin position="596"/>
        <end position="635"/>
    </location>
</feature>
<keyword evidence="5" id="KW-0812">Transmembrane</keyword>
<dbReference type="Proteomes" id="UP001208570">
    <property type="component" value="Unassembled WGS sequence"/>
</dbReference>
<feature type="domain" description="EGF-like" evidence="6">
    <location>
        <begin position="208"/>
        <end position="242"/>
    </location>
</feature>
<feature type="disulfide bond" evidence="3">
    <location>
        <begin position="232"/>
        <end position="241"/>
    </location>
</feature>
<keyword evidence="3" id="KW-0245">EGF-like domain</keyword>
<dbReference type="InterPro" id="IPR050969">
    <property type="entry name" value="Dev_Signal_Modulators"/>
</dbReference>
<gene>
    <name evidence="9" type="ORF">LSH36_1385g00018</name>
</gene>
<keyword evidence="10" id="KW-1185">Reference proteome</keyword>
<evidence type="ECO:0000259" key="8">
    <source>
        <dbReference type="PROSITE" id="PS51212"/>
    </source>
</evidence>
<dbReference type="PROSITE" id="PS50026">
    <property type="entry name" value="EGF_3"/>
    <property type="match status" value="3"/>
</dbReference>
<dbReference type="PANTHER" id="PTHR14949:SF56">
    <property type="entry name" value="EGF-LIKE-DOMAIN, MULTIPLE 7"/>
    <property type="match status" value="1"/>
</dbReference>
<feature type="compositionally biased region" description="Polar residues" evidence="4">
    <location>
        <begin position="456"/>
        <end position="468"/>
    </location>
</feature>
<feature type="domain" description="SUEL-type lectin" evidence="7">
    <location>
        <begin position="8"/>
        <end position="100"/>
    </location>
</feature>
<feature type="disulfide bond" evidence="3">
    <location>
        <begin position="625"/>
        <end position="634"/>
    </location>
</feature>
<dbReference type="InterPro" id="IPR002889">
    <property type="entry name" value="WSC_carb-bd"/>
</dbReference>
<dbReference type="EMBL" id="JAODUP010001384">
    <property type="protein sequence ID" value="KAK2140342.1"/>
    <property type="molecule type" value="Genomic_DNA"/>
</dbReference>
<dbReference type="PROSITE" id="PS00022">
    <property type="entry name" value="EGF_1"/>
    <property type="match status" value="3"/>
</dbReference>
<reference evidence="9" key="1">
    <citation type="journal article" date="2023" name="Mol. Biol. Evol.">
        <title>Third-Generation Sequencing Reveals the Adaptive Role of the Epigenome in Three Deep-Sea Polychaetes.</title>
        <authorList>
            <person name="Perez M."/>
            <person name="Aroh O."/>
            <person name="Sun Y."/>
            <person name="Lan Y."/>
            <person name="Juniper S.K."/>
            <person name="Young C.R."/>
            <person name="Angers B."/>
            <person name="Qian P.Y."/>
        </authorList>
    </citation>
    <scope>NUCLEOTIDE SEQUENCE</scope>
    <source>
        <strain evidence="9">P08H-3</strain>
    </source>
</reference>
<accession>A0AAD9ITN8</accession>
<keyword evidence="1" id="KW-0732">Signal</keyword>
<feature type="region of interest" description="Disordered" evidence="4">
    <location>
        <begin position="448"/>
        <end position="468"/>
    </location>
</feature>
<dbReference type="PROSITE" id="PS50228">
    <property type="entry name" value="SUEL_LECTIN"/>
    <property type="match status" value="1"/>
</dbReference>
<feature type="transmembrane region" description="Helical" evidence="5">
    <location>
        <begin position="642"/>
        <end position="664"/>
    </location>
</feature>
<dbReference type="InterPro" id="IPR043159">
    <property type="entry name" value="Lectin_gal-bd_sf"/>
</dbReference>
<dbReference type="Gene3D" id="2.10.25.10">
    <property type="entry name" value="Laminin"/>
    <property type="match status" value="3"/>
</dbReference>
<evidence type="ECO:0000256" key="1">
    <source>
        <dbReference type="ARBA" id="ARBA00022729"/>
    </source>
</evidence>
<dbReference type="PROSITE" id="PS01186">
    <property type="entry name" value="EGF_2"/>
    <property type="match status" value="1"/>
</dbReference>
<comment type="caution">
    <text evidence="3">Lacks conserved residue(s) required for the propagation of feature annotation.</text>
</comment>
<proteinExistence type="predicted"/>
<evidence type="ECO:0000259" key="7">
    <source>
        <dbReference type="PROSITE" id="PS50228"/>
    </source>
</evidence>
<dbReference type="Pfam" id="PF02140">
    <property type="entry name" value="SUEL_Lectin"/>
    <property type="match status" value="1"/>
</dbReference>
<evidence type="ECO:0000256" key="4">
    <source>
        <dbReference type="SAM" id="MobiDB-lite"/>
    </source>
</evidence>
<dbReference type="PANTHER" id="PTHR14949">
    <property type="entry name" value="EGF-LIKE-DOMAIN, MULTIPLE 7, 8"/>
    <property type="match status" value="1"/>
</dbReference>
<dbReference type="SMART" id="SM00181">
    <property type="entry name" value="EGF"/>
    <property type="match status" value="5"/>
</dbReference>
<evidence type="ECO:0000259" key="6">
    <source>
        <dbReference type="PROSITE" id="PS50026"/>
    </source>
</evidence>
<keyword evidence="5" id="KW-1133">Transmembrane helix</keyword>
<evidence type="ECO:0000256" key="2">
    <source>
        <dbReference type="ARBA" id="ARBA00023157"/>
    </source>
</evidence>
<evidence type="ECO:0000256" key="5">
    <source>
        <dbReference type="SAM" id="Phobius"/>
    </source>
</evidence>
<protein>
    <submittedName>
        <fullName evidence="9">Uncharacterized protein</fullName>
    </submittedName>
</protein>
<dbReference type="GO" id="GO:0030246">
    <property type="term" value="F:carbohydrate binding"/>
    <property type="evidence" value="ECO:0007669"/>
    <property type="project" value="InterPro"/>
</dbReference>
<keyword evidence="2 3" id="KW-1015">Disulfide bond</keyword>
<evidence type="ECO:0000313" key="9">
    <source>
        <dbReference type="EMBL" id="KAK2140342.1"/>
    </source>
</evidence>
<dbReference type="InterPro" id="IPR000742">
    <property type="entry name" value="EGF"/>
</dbReference>
<sequence length="729" mass="80032">DVITSEVACEGHKKTFRCPPRTYLRIYNATFGRTSNTTCRDDDNKDGVEVAQCDSLRGVFTKVHQTCTGRIQCIGGAYNDALGDPCPGVYKYLEVYFSCQGCGNVLGEDDTCDYWAMREECVLNPDWMAEHCRESCRKCRAEVPVCDPDCGLFGICIATNTCSCDIGYSGSDCTLFDCTGVNNCTDHGVCVGPDQCHCDEGSIGVDCSEFSCGGVNDCNKHGRCISPDKCLCYPYWSGDTCTECLLEVNLGSSCLPCPHCVHGECTHDNTSTASYIGCYSDSADDPDFPFVAWQNSTTVSSSCMRWCLNYNYSYAATTVNRPQAGNSCRCGNRYGTYGPSLSCDIECSNSGTEEICGGMGAYSVWHTKEGSRCDRCAPGYVGSDCHLLTNSTSATRKTTTPTTTTTTTTATARGSLSTTKAASYVPTSNRRLSTTETSKSVTTDLANMITDREQRTGNNNKQDTSRDSSLITPSYVYTTTQSVQVVSDYDVNISLVLQIPWLPIYNDTTNEETKVMMNWISDKLTKYYKNVVELKVKEVIVKRLRPGSVRVDHVIMTPYAATFAEKKAVQCAIMENLSRNKGVMDPDLKAYPEPELVKNCATDGAYCLNGATPGFDDNGYWTCQCPYQYSGERCENTAKDKAIIIAIITICVVLPLAVLLILCFGIPKYRRKVKGCSRRQSTDNGAVNTTATATSFEFHNLSTDRRKDDGKHLYHDSSSLGELNEAYVE</sequence>
<evidence type="ECO:0000256" key="3">
    <source>
        <dbReference type="PROSITE-ProRule" id="PRU00076"/>
    </source>
</evidence>
<dbReference type="InterPro" id="IPR000922">
    <property type="entry name" value="Lectin_gal-bd_dom"/>
</dbReference>
<dbReference type="Gene3D" id="2.60.120.740">
    <property type="match status" value="1"/>
</dbReference>
<dbReference type="PROSITE" id="PS51212">
    <property type="entry name" value="WSC"/>
    <property type="match status" value="1"/>
</dbReference>
<feature type="domain" description="EGF-like" evidence="6">
    <location>
        <begin position="142"/>
        <end position="174"/>
    </location>
</feature>
<feature type="domain" description="WSC" evidence="8">
    <location>
        <begin position="272"/>
        <end position="368"/>
    </location>
</feature>
<keyword evidence="5" id="KW-0472">Membrane</keyword>
<feature type="disulfide bond" evidence="3">
    <location>
        <begin position="164"/>
        <end position="173"/>
    </location>
</feature>
<name>A0AAD9ITN8_9ANNE</name>
<feature type="non-terminal residue" evidence="9">
    <location>
        <position position="1"/>
    </location>
</feature>
<dbReference type="AlphaFoldDB" id="A0AAD9ITN8"/>
<organism evidence="9 10">
    <name type="scientific">Paralvinella palmiformis</name>
    <dbReference type="NCBI Taxonomy" id="53620"/>
    <lineage>
        <taxon>Eukaryota</taxon>
        <taxon>Metazoa</taxon>
        <taxon>Spiralia</taxon>
        <taxon>Lophotrochozoa</taxon>
        <taxon>Annelida</taxon>
        <taxon>Polychaeta</taxon>
        <taxon>Sedentaria</taxon>
        <taxon>Canalipalpata</taxon>
        <taxon>Terebellida</taxon>
        <taxon>Terebelliformia</taxon>
        <taxon>Alvinellidae</taxon>
        <taxon>Paralvinella</taxon>
    </lineage>
</organism>
<evidence type="ECO:0000313" key="10">
    <source>
        <dbReference type="Proteomes" id="UP001208570"/>
    </source>
</evidence>
<feature type="disulfide bond" evidence="3">
    <location>
        <begin position="146"/>
        <end position="156"/>
    </location>
</feature>